<dbReference type="AlphaFoldDB" id="A0A6J6AFH5"/>
<accession>A0A6J6AFH5</accession>
<gene>
    <name evidence="2" type="ORF">UFOPK4179_00203</name>
</gene>
<keyword evidence="1" id="KW-0456">Lyase</keyword>
<dbReference type="InterPro" id="IPR013114">
    <property type="entry name" value="FabA_FabZ"/>
</dbReference>
<reference evidence="2" key="1">
    <citation type="submission" date="2020-05" db="EMBL/GenBank/DDBJ databases">
        <authorList>
            <person name="Chiriac C."/>
            <person name="Salcher M."/>
            <person name="Ghai R."/>
            <person name="Kavagutti S V."/>
        </authorList>
    </citation>
    <scope>NUCLEOTIDE SEQUENCE</scope>
</reference>
<proteinExistence type="predicted"/>
<dbReference type="EMBL" id="CAETWZ010000010">
    <property type="protein sequence ID" value="CAB4367420.1"/>
    <property type="molecule type" value="Genomic_DNA"/>
</dbReference>
<dbReference type="PANTHER" id="PTHR30272">
    <property type="entry name" value="3-HYDROXYACYL-[ACYL-CARRIER-PROTEIN] DEHYDRATASE"/>
    <property type="match status" value="1"/>
</dbReference>
<evidence type="ECO:0000256" key="1">
    <source>
        <dbReference type="ARBA" id="ARBA00023239"/>
    </source>
</evidence>
<dbReference type="InterPro" id="IPR029069">
    <property type="entry name" value="HotDog_dom_sf"/>
</dbReference>
<dbReference type="Pfam" id="PF07977">
    <property type="entry name" value="FabA"/>
    <property type="match status" value="1"/>
</dbReference>
<dbReference type="PANTHER" id="PTHR30272:SF1">
    <property type="entry name" value="3-HYDROXYACYL-[ACYL-CARRIER-PROTEIN] DEHYDRATASE"/>
    <property type="match status" value="1"/>
</dbReference>
<organism evidence="2">
    <name type="scientific">freshwater metagenome</name>
    <dbReference type="NCBI Taxonomy" id="449393"/>
    <lineage>
        <taxon>unclassified sequences</taxon>
        <taxon>metagenomes</taxon>
        <taxon>ecological metagenomes</taxon>
    </lineage>
</organism>
<protein>
    <submittedName>
        <fullName evidence="2">Unannotated protein</fullName>
    </submittedName>
</protein>
<dbReference type="NCBIfam" id="NF000582">
    <property type="entry name" value="PRK00006.1"/>
    <property type="match status" value="1"/>
</dbReference>
<dbReference type="GO" id="GO:0016829">
    <property type="term" value="F:lyase activity"/>
    <property type="evidence" value="ECO:0007669"/>
    <property type="project" value="UniProtKB-KW"/>
</dbReference>
<dbReference type="SUPFAM" id="SSF54637">
    <property type="entry name" value="Thioesterase/thiol ester dehydrase-isomerase"/>
    <property type="match status" value="1"/>
</dbReference>
<dbReference type="CDD" id="cd01288">
    <property type="entry name" value="FabZ"/>
    <property type="match status" value="1"/>
</dbReference>
<name>A0A6J6AFH5_9ZZZZ</name>
<dbReference type="Gene3D" id="3.10.129.10">
    <property type="entry name" value="Hotdog Thioesterase"/>
    <property type="match status" value="1"/>
</dbReference>
<evidence type="ECO:0000313" key="2">
    <source>
        <dbReference type="EMBL" id="CAB4367420.1"/>
    </source>
</evidence>
<sequence>MVQGLAGRYSNELVEGIEEMSAFPLPIDVLPHRPPFLFIDRVTSLEVGVNAIGHWKLTGDEWFFPGHFPGRPTLPGVLMCEAIAQLGAYALLTDPLHQSKLPLFGGLDGARFRRQVGPGDELELQATLGHISARGGKGSGRALLNGKVACECDLMFVLVDR</sequence>